<dbReference type="PANTHER" id="PTHR40761:SF1">
    <property type="entry name" value="CONSERVED INTEGRAL MEMBRANE ALANINE VALINE AND LEUCINE RICH PROTEIN-RELATED"/>
    <property type="match status" value="1"/>
</dbReference>
<feature type="transmembrane region" description="Helical" evidence="1">
    <location>
        <begin position="53"/>
        <end position="71"/>
    </location>
</feature>
<feature type="transmembrane region" description="Helical" evidence="1">
    <location>
        <begin position="108"/>
        <end position="124"/>
    </location>
</feature>
<name>A0A0A2DN68_9CORY</name>
<protein>
    <submittedName>
        <fullName evidence="2">Membrane protein</fullName>
    </submittedName>
</protein>
<proteinExistence type="predicted"/>
<dbReference type="GeneID" id="300553816"/>
<dbReference type="PANTHER" id="PTHR40761">
    <property type="entry name" value="CONSERVED INTEGRAL MEMBRANE ALANINE VALINE AND LEUCINE RICH PROTEIN-RELATED"/>
    <property type="match status" value="1"/>
</dbReference>
<keyword evidence="1" id="KW-0812">Transmembrane</keyword>
<feature type="transmembrane region" description="Helical" evidence="1">
    <location>
        <begin position="77"/>
        <end position="96"/>
    </location>
</feature>
<evidence type="ECO:0000256" key="1">
    <source>
        <dbReference type="SAM" id="Phobius"/>
    </source>
</evidence>
<evidence type="ECO:0000313" key="3">
    <source>
        <dbReference type="Proteomes" id="UP000030145"/>
    </source>
</evidence>
<feature type="transmembrane region" description="Helical" evidence="1">
    <location>
        <begin position="230"/>
        <end position="250"/>
    </location>
</feature>
<accession>A0A0A2DN68</accession>
<feature type="transmembrane region" description="Helical" evidence="1">
    <location>
        <begin position="166"/>
        <end position="188"/>
    </location>
</feature>
<dbReference type="NCBIfam" id="NF038012">
    <property type="entry name" value="DMT_1"/>
    <property type="match status" value="1"/>
</dbReference>
<comment type="caution">
    <text evidence="2">The sequence shown here is derived from an EMBL/GenBank/DDBJ whole genome shotgun (WGS) entry which is preliminary data.</text>
</comment>
<evidence type="ECO:0000313" key="2">
    <source>
        <dbReference type="EMBL" id="KGM18326.1"/>
    </source>
</evidence>
<keyword evidence="1" id="KW-0472">Membrane</keyword>
<feature type="transmembrane region" description="Helical" evidence="1">
    <location>
        <begin position="262"/>
        <end position="280"/>
    </location>
</feature>
<feature type="transmembrane region" description="Helical" evidence="1">
    <location>
        <begin position="6"/>
        <end position="25"/>
    </location>
</feature>
<gene>
    <name evidence="2" type="ORF">MA47_08255</name>
</gene>
<feature type="transmembrane region" description="Helical" evidence="1">
    <location>
        <begin position="136"/>
        <end position="154"/>
    </location>
</feature>
<dbReference type="RefSeq" id="WP_035115178.1">
    <property type="nucleotide sequence ID" value="NZ_CP047046.1"/>
</dbReference>
<sequence>MNTDDVLAILFALGSALTIAWGTVVRHRIAEQNGESNPETSNVPILAAIRKPWWWAGLFSALFGYFLQIVALRFGSLLIVQPILVLKLMFTLPLASKFDHRPISKSETLWATILSIAVGVLVIFGKPTPGLSAPPAEKWAIAVAIGAVVLYGMYRFARIQYSREKALVFGLITGGIMGYLAVLSKAVVDVWVHSGFTGLIASWELYGLLFCAGLGTAVQQTSFNAGALKNSLPAMTIAEPIVAFTLGYVLLREQFRVTGWQWSYVLLSIVIMIVGTFVLSRKSVED</sequence>
<keyword evidence="3" id="KW-1185">Reference proteome</keyword>
<feature type="transmembrane region" description="Helical" evidence="1">
    <location>
        <begin position="200"/>
        <end position="218"/>
    </location>
</feature>
<dbReference type="EMBL" id="JRVJ01000017">
    <property type="protein sequence ID" value="KGM18326.1"/>
    <property type="molecule type" value="Genomic_DNA"/>
</dbReference>
<organism evidence="2 3">
    <name type="scientific">Corynebacterium auriscanis</name>
    <dbReference type="NCBI Taxonomy" id="99807"/>
    <lineage>
        <taxon>Bacteria</taxon>
        <taxon>Bacillati</taxon>
        <taxon>Actinomycetota</taxon>
        <taxon>Actinomycetes</taxon>
        <taxon>Mycobacteriales</taxon>
        <taxon>Corynebacteriaceae</taxon>
        <taxon>Corynebacterium</taxon>
    </lineage>
</organism>
<keyword evidence="1" id="KW-1133">Transmembrane helix</keyword>
<reference evidence="2 3" key="1">
    <citation type="submission" date="2014-10" db="EMBL/GenBank/DDBJ databases">
        <title>Whole Genome sequence of Corynebacterium auriscanis strain CIP 106629.</title>
        <authorList>
            <person name="Hassan S.S."/>
            <person name="Jamal S.B."/>
            <person name="Tiwari S."/>
            <person name="Oliveira L.D.C."/>
            <person name="Souza F."/>
            <person name="Mariano D.C."/>
            <person name="Almeida S."/>
            <person name="Dorella F."/>
            <person name="Pereira F."/>
            <person name="Carvalho A."/>
            <person name="Leal C.A."/>
            <person name="Soares S.D.C."/>
            <person name="Figueiredo H.C."/>
            <person name="Silva A."/>
            <person name="Azevedo V.A."/>
        </authorList>
    </citation>
    <scope>NUCLEOTIDE SEQUENCE [LARGE SCALE GENOMIC DNA]</scope>
    <source>
        <strain evidence="2 3">CIP 106629</strain>
    </source>
</reference>
<dbReference type="AlphaFoldDB" id="A0A0A2DN68"/>
<dbReference type="Proteomes" id="UP000030145">
    <property type="component" value="Unassembled WGS sequence"/>
</dbReference>